<dbReference type="Gene3D" id="1.10.340.70">
    <property type="match status" value="1"/>
</dbReference>
<dbReference type="InterPro" id="IPR043502">
    <property type="entry name" value="DNA/RNA_pol_sf"/>
</dbReference>
<dbReference type="GO" id="GO:0015074">
    <property type="term" value="P:DNA integration"/>
    <property type="evidence" value="ECO:0007669"/>
    <property type="project" value="InterPro"/>
</dbReference>
<evidence type="ECO:0000256" key="4">
    <source>
        <dbReference type="ARBA" id="ARBA00022722"/>
    </source>
</evidence>
<dbReference type="Pfam" id="PF17917">
    <property type="entry name" value="RT_RNaseH"/>
    <property type="match status" value="1"/>
</dbReference>
<dbReference type="GO" id="GO:0016787">
    <property type="term" value="F:hydrolase activity"/>
    <property type="evidence" value="ECO:0007669"/>
    <property type="project" value="UniProtKB-KW"/>
</dbReference>
<protein>
    <recommendedName>
        <fullName evidence="1">RNA-directed DNA polymerase</fullName>
        <ecNumber evidence="1">2.7.7.49</ecNumber>
    </recommendedName>
</protein>
<keyword evidence="6" id="KW-0378">Hydrolase</keyword>
<keyword evidence="10" id="KW-1185">Reference proteome</keyword>
<accession>A0A6G0VTB0</accession>
<dbReference type="Pfam" id="PF17921">
    <property type="entry name" value="Integrase_H2C2"/>
    <property type="match status" value="1"/>
</dbReference>
<dbReference type="GO" id="GO:0003964">
    <property type="term" value="F:RNA-directed DNA polymerase activity"/>
    <property type="evidence" value="ECO:0007669"/>
    <property type="project" value="UniProtKB-KW"/>
</dbReference>
<dbReference type="AlphaFoldDB" id="A0A6G0VTB0"/>
<evidence type="ECO:0000256" key="2">
    <source>
        <dbReference type="ARBA" id="ARBA00022679"/>
    </source>
</evidence>
<evidence type="ECO:0000256" key="5">
    <source>
        <dbReference type="ARBA" id="ARBA00022759"/>
    </source>
</evidence>
<evidence type="ECO:0000256" key="7">
    <source>
        <dbReference type="ARBA" id="ARBA00022918"/>
    </source>
</evidence>
<evidence type="ECO:0000259" key="8">
    <source>
        <dbReference type="PROSITE" id="PS50994"/>
    </source>
</evidence>
<dbReference type="InterPro" id="IPR041373">
    <property type="entry name" value="RT_RNaseH"/>
</dbReference>
<dbReference type="SUPFAM" id="SSF56672">
    <property type="entry name" value="DNA/RNA polymerases"/>
    <property type="match status" value="1"/>
</dbReference>
<dbReference type="InterPro" id="IPR050951">
    <property type="entry name" value="Retrovirus_Pol_polyprotein"/>
</dbReference>
<keyword evidence="3" id="KW-0548">Nucleotidyltransferase</keyword>
<organism evidence="9 10">
    <name type="scientific">Aphis craccivora</name>
    <name type="common">Cowpea aphid</name>
    <dbReference type="NCBI Taxonomy" id="307492"/>
    <lineage>
        <taxon>Eukaryota</taxon>
        <taxon>Metazoa</taxon>
        <taxon>Ecdysozoa</taxon>
        <taxon>Arthropoda</taxon>
        <taxon>Hexapoda</taxon>
        <taxon>Insecta</taxon>
        <taxon>Pterygota</taxon>
        <taxon>Neoptera</taxon>
        <taxon>Paraneoptera</taxon>
        <taxon>Hemiptera</taxon>
        <taxon>Sternorrhyncha</taxon>
        <taxon>Aphidomorpha</taxon>
        <taxon>Aphidoidea</taxon>
        <taxon>Aphididae</taxon>
        <taxon>Aphidini</taxon>
        <taxon>Aphis</taxon>
        <taxon>Aphis</taxon>
    </lineage>
</organism>
<sequence length="277" mass="31697">MLMQGDTEKSLHLVYAVSNKTTEAESHYHSSRFELYAIVWTLIRLRPYLLGIRFTVYRSGELMAHVDALSRLESTIDNAQALEETLDDRSLVMTLMTLEERVRYVQQADPDTCQLINILEKGEELDGISRFLVPKPLRKGIVIMAHDMAGHRVLDQTLKKIQEHYWFSKMCKYVQMHIGGCLDCLVNKKPGGKQPGELHPIPPGKRPFAVVHLDHLGPFETSLKGNRFLLVLIDNLTKYVLLFPTKSTHTQAAIRSLQKFDDQWGLPDRLITDRGTM</sequence>
<dbReference type="InterPro" id="IPR001584">
    <property type="entry name" value="Integrase_cat-core"/>
</dbReference>
<evidence type="ECO:0000313" key="9">
    <source>
        <dbReference type="EMBL" id="KAF0708426.1"/>
    </source>
</evidence>
<reference evidence="9 10" key="1">
    <citation type="submission" date="2019-08" db="EMBL/GenBank/DDBJ databases">
        <title>Whole genome of Aphis craccivora.</title>
        <authorList>
            <person name="Voronova N.V."/>
            <person name="Shulinski R.S."/>
            <person name="Bandarenka Y.V."/>
            <person name="Zhorov D.G."/>
            <person name="Warner D."/>
        </authorList>
    </citation>
    <scope>NUCLEOTIDE SEQUENCE [LARGE SCALE GENOMIC DNA]</scope>
    <source>
        <strain evidence="9">180601</strain>
        <tissue evidence="9">Whole Body</tissue>
    </source>
</reference>
<dbReference type="GO" id="GO:0004519">
    <property type="term" value="F:endonuclease activity"/>
    <property type="evidence" value="ECO:0007669"/>
    <property type="project" value="UniProtKB-KW"/>
</dbReference>
<dbReference type="InterPro" id="IPR041588">
    <property type="entry name" value="Integrase_H2C2"/>
</dbReference>
<dbReference type="PANTHER" id="PTHR37984">
    <property type="entry name" value="PROTEIN CBG26694"/>
    <property type="match status" value="1"/>
</dbReference>
<dbReference type="EC" id="2.7.7.49" evidence="1"/>
<comment type="caution">
    <text evidence="9">The sequence shown here is derived from an EMBL/GenBank/DDBJ whole genome shotgun (WGS) entry which is preliminary data.</text>
</comment>
<dbReference type="GO" id="GO:0003676">
    <property type="term" value="F:nucleic acid binding"/>
    <property type="evidence" value="ECO:0007669"/>
    <property type="project" value="InterPro"/>
</dbReference>
<name>A0A6G0VTB0_APHCR</name>
<keyword evidence="4" id="KW-0540">Nuclease</keyword>
<dbReference type="PROSITE" id="PS50994">
    <property type="entry name" value="INTEGRASE"/>
    <property type="match status" value="1"/>
</dbReference>
<evidence type="ECO:0000256" key="3">
    <source>
        <dbReference type="ARBA" id="ARBA00022695"/>
    </source>
</evidence>
<keyword evidence="5" id="KW-0255">Endonuclease</keyword>
<evidence type="ECO:0000256" key="1">
    <source>
        <dbReference type="ARBA" id="ARBA00012493"/>
    </source>
</evidence>
<gene>
    <name evidence="9" type="ORF">FWK35_00031508</name>
</gene>
<dbReference type="InterPro" id="IPR036397">
    <property type="entry name" value="RNaseH_sf"/>
</dbReference>
<feature type="non-terminal residue" evidence="9">
    <location>
        <position position="277"/>
    </location>
</feature>
<dbReference type="SUPFAM" id="SSF53098">
    <property type="entry name" value="Ribonuclease H-like"/>
    <property type="match status" value="1"/>
</dbReference>
<dbReference type="PANTHER" id="PTHR37984:SF5">
    <property type="entry name" value="PROTEIN NYNRIN-LIKE"/>
    <property type="match status" value="1"/>
</dbReference>
<dbReference type="OrthoDB" id="6627240at2759"/>
<dbReference type="GO" id="GO:0042575">
    <property type="term" value="C:DNA polymerase complex"/>
    <property type="evidence" value="ECO:0007669"/>
    <property type="project" value="UniProtKB-ARBA"/>
</dbReference>
<dbReference type="EMBL" id="VUJU01012190">
    <property type="protein sequence ID" value="KAF0708426.1"/>
    <property type="molecule type" value="Genomic_DNA"/>
</dbReference>
<dbReference type="Proteomes" id="UP000478052">
    <property type="component" value="Unassembled WGS sequence"/>
</dbReference>
<keyword evidence="7" id="KW-0695">RNA-directed DNA polymerase</keyword>
<dbReference type="InterPro" id="IPR012337">
    <property type="entry name" value="RNaseH-like_sf"/>
</dbReference>
<keyword evidence="2" id="KW-0808">Transferase</keyword>
<proteinExistence type="predicted"/>
<dbReference type="Gene3D" id="3.30.420.10">
    <property type="entry name" value="Ribonuclease H-like superfamily/Ribonuclease H"/>
    <property type="match status" value="1"/>
</dbReference>
<evidence type="ECO:0000256" key="6">
    <source>
        <dbReference type="ARBA" id="ARBA00022801"/>
    </source>
</evidence>
<feature type="domain" description="Integrase catalytic" evidence="8">
    <location>
        <begin position="203"/>
        <end position="277"/>
    </location>
</feature>
<evidence type="ECO:0000313" key="10">
    <source>
        <dbReference type="Proteomes" id="UP000478052"/>
    </source>
</evidence>